<feature type="modified residue" description="Phosphocysteine; by EIIA" evidence="7">
    <location>
        <position position="11"/>
    </location>
</feature>
<dbReference type="Pfam" id="PF02302">
    <property type="entry name" value="PTS_IIB"/>
    <property type="match status" value="1"/>
</dbReference>
<evidence type="ECO:0000256" key="4">
    <source>
        <dbReference type="ARBA" id="ARBA00022679"/>
    </source>
</evidence>
<keyword evidence="10" id="KW-1185">Reference proteome</keyword>
<dbReference type="InterPro" id="IPR036095">
    <property type="entry name" value="PTS_EIIB-like_sf"/>
</dbReference>
<dbReference type="RefSeq" id="WP_092037884.1">
    <property type="nucleotide sequence ID" value="NZ_FOOK01000012.1"/>
</dbReference>
<dbReference type="PANTHER" id="PTHR34581">
    <property type="entry name" value="PTS SYSTEM N,N'-DIACETYLCHITOBIOSE-SPECIFIC EIIB COMPONENT"/>
    <property type="match status" value="1"/>
</dbReference>
<organism evidence="9 10">
    <name type="scientific">Planifilum fulgidum</name>
    <dbReference type="NCBI Taxonomy" id="201973"/>
    <lineage>
        <taxon>Bacteria</taxon>
        <taxon>Bacillati</taxon>
        <taxon>Bacillota</taxon>
        <taxon>Bacilli</taxon>
        <taxon>Bacillales</taxon>
        <taxon>Thermoactinomycetaceae</taxon>
        <taxon>Planifilum</taxon>
    </lineage>
</organism>
<dbReference type="Gene3D" id="3.40.50.2300">
    <property type="match status" value="1"/>
</dbReference>
<evidence type="ECO:0000256" key="7">
    <source>
        <dbReference type="PROSITE-ProRule" id="PRU00423"/>
    </source>
</evidence>
<name>A0A1I2NCE7_9BACL</name>
<evidence type="ECO:0000256" key="1">
    <source>
        <dbReference type="ARBA" id="ARBA00022448"/>
    </source>
</evidence>
<dbReference type="EMBL" id="FOOK01000012">
    <property type="protein sequence ID" value="SFG01263.1"/>
    <property type="molecule type" value="Genomic_DNA"/>
</dbReference>
<dbReference type="GO" id="GO:0016301">
    <property type="term" value="F:kinase activity"/>
    <property type="evidence" value="ECO:0007669"/>
    <property type="project" value="UniProtKB-KW"/>
</dbReference>
<dbReference type="SUPFAM" id="SSF52794">
    <property type="entry name" value="PTS system IIB component-like"/>
    <property type="match status" value="1"/>
</dbReference>
<dbReference type="PROSITE" id="PS51100">
    <property type="entry name" value="PTS_EIIB_TYPE_3"/>
    <property type="match status" value="1"/>
</dbReference>
<gene>
    <name evidence="9" type="ORF">SAMN04488025_11236</name>
</gene>
<dbReference type="CDD" id="cd05564">
    <property type="entry name" value="PTS_IIB_chitobiose_lichenan"/>
    <property type="match status" value="1"/>
</dbReference>
<dbReference type="PANTHER" id="PTHR34581:SF2">
    <property type="entry name" value="PTS SYSTEM N,N'-DIACETYLCHITOBIOSE-SPECIFIC EIIB COMPONENT"/>
    <property type="match status" value="1"/>
</dbReference>
<sequence>MSEPIRLIILCSWGATSSQLAKKVKEAADKRGIELTADAGGTGEFKKKADQYNVALLEPQVRHLKKEMEKIAEEHGIPLEIVDQRAFALMDGDKVLDQVLTMMKGRREP</sequence>
<dbReference type="InterPro" id="IPR051819">
    <property type="entry name" value="PTS_sugar-specific_EIIB"/>
</dbReference>
<keyword evidence="6" id="KW-0418">Kinase</keyword>
<dbReference type="STRING" id="201973.SAMN04488025_11236"/>
<feature type="domain" description="PTS EIIB type-3" evidence="8">
    <location>
        <begin position="4"/>
        <end position="109"/>
    </location>
</feature>
<keyword evidence="4" id="KW-0808">Transferase</keyword>
<dbReference type="GO" id="GO:0009401">
    <property type="term" value="P:phosphoenolpyruvate-dependent sugar phosphotransferase system"/>
    <property type="evidence" value="ECO:0007669"/>
    <property type="project" value="UniProtKB-KW"/>
</dbReference>
<accession>A0A1I2NCE7</accession>
<dbReference type="GO" id="GO:0008982">
    <property type="term" value="F:protein-N(PI)-phosphohistidine-sugar phosphotransferase activity"/>
    <property type="evidence" value="ECO:0007669"/>
    <property type="project" value="InterPro"/>
</dbReference>
<dbReference type="InterPro" id="IPR013012">
    <property type="entry name" value="PTS_EIIB_3"/>
</dbReference>
<dbReference type="AlphaFoldDB" id="A0A1I2NCE7"/>
<evidence type="ECO:0000313" key="9">
    <source>
        <dbReference type="EMBL" id="SFG01263.1"/>
    </source>
</evidence>
<keyword evidence="2" id="KW-0597">Phosphoprotein</keyword>
<evidence type="ECO:0000259" key="8">
    <source>
        <dbReference type="PROSITE" id="PS51100"/>
    </source>
</evidence>
<reference evidence="9 10" key="1">
    <citation type="submission" date="2016-10" db="EMBL/GenBank/DDBJ databases">
        <authorList>
            <person name="de Groot N.N."/>
        </authorList>
    </citation>
    <scope>NUCLEOTIDE SEQUENCE [LARGE SCALE GENOMIC DNA]</scope>
    <source>
        <strain evidence="9 10">DSM 44945</strain>
    </source>
</reference>
<keyword evidence="1" id="KW-0813">Transport</keyword>
<proteinExistence type="predicted"/>
<evidence type="ECO:0000256" key="5">
    <source>
        <dbReference type="ARBA" id="ARBA00022683"/>
    </source>
</evidence>
<protein>
    <submittedName>
        <fullName evidence="9">PTS system, cellobiose-specific IIB component</fullName>
    </submittedName>
</protein>
<dbReference type="InterPro" id="IPR003501">
    <property type="entry name" value="PTS_EIIB_2/3"/>
</dbReference>
<evidence type="ECO:0000256" key="2">
    <source>
        <dbReference type="ARBA" id="ARBA00022553"/>
    </source>
</evidence>
<dbReference type="Proteomes" id="UP000198661">
    <property type="component" value="Unassembled WGS sequence"/>
</dbReference>
<evidence type="ECO:0000256" key="6">
    <source>
        <dbReference type="ARBA" id="ARBA00022777"/>
    </source>
</evidence>
<keyword evidence="5" id="KW-0598">Phosphotransferase system</keyword>
<keyword evidence="3" id="KW-0762">Sugar transport</keyword>
<evidence type="ECO:0000313" key="10">
    <source>
        <dbReference type="Proteomes" id="UP000198661"/>
    </source>
</evidence>
<evidence type="ECO:0000256" key="3">
    <source>
        <dbReference type="ARBA" id="ARBA00022597"/>
    </source>
</evidence>
<dbReference type="OrthoDB" id="9808134at2"/>